<organism evidence="9">
    <name type="scientific">Chlorella variabilis</name>
    <name type="common">Green alga</name>
    <dbReference type="NCBI Taxonomy" id="554065"/>
    <lineage>
        <taxon>Eukaryota</taxon>
        <taxon>Viridiplantae</taxon>
        <taxon>Chlorophyta</taxon>
        <taxon>core chlorophytes</taxon>
        <taxon>Trebouxiophyceae</taxon>
        <taxon>Chlorellales</taxon>
        <taxon>Chlorellaceae</taxon>
        <taxon>Chlorella clade</taxon>
        <taxon>Chlorella</taxon>
    </lineage>
</organism>
<dbReference type="HAMAP" id="MF_00009">
    <property type="entry name" value="Endoribonucl_YbeY"/>
    <property type="match status" value="1"/>
</dbReference>
<feature type="non-terminal residue" evidence="8">
    <location>
        <position position="109"/>
    </location>
</feature>
<dbReference type="OrthoDB" id="27226at2759"/>
<dbReference type="OMA" id="NDPAMAR"/>
<proteinExistence type="inferred from homology"/>
<keyword evidence="4" id="KW-0479">Metal-binding</keyword>
<evidence type="ECO:0000256" key="2">
    <source>
        <dbReference type="ARBA" id="ARBA00010875"/>
    </source>
</evidence>
<keyword evidence="7" id="KW-0862">Zinc</keyword>
<dbReference type="PANTHER" id="PTHR46986:SF1">
    <property type="entry name" value="ENDORIBONUCLEASE YBEY, CHLOROPLASTIC"/>
    <property type="match status" value="1"/>
</dbReference>
<name>E1Z4K3_CHLVA</name>
<dbReference type="InParanoid" id="E1Z4K3"/>
<dbReference type="GO" id="GO:0046872">
    <property type="term" value="F:metal ion binding"/>
    <property type="evidence" value="ECO:0007669"/>
    <property type="project" value="UniProtKB-KW"/>
</dbReference>
<dbReference type="GO" id="GO:0004519">
    <property type="term" value="F:endonuclease activity"/>
    <property type="evidence" value="ECO:0007669"/>
    <property type="project" value="UniProtKB-KW"/>
</dbReference>
<dbReference type="InterPro" id="IPR020549">
    <property type="entry name" value="YbeY_CS"/>
</dbReference>
<evidence type="ECO:0000256" key="3">
    <source>
        <dbReference type="ARBA" id="ARBA00022722"/>
    </source>
</evidence>
<dbReference type="GO" id="GO:0006364">
    <property type="term" value="P:rRNA processing"/>
    <property type="evidence" value="ECO:0007669"/>
    <property type="project" value="InterPro"/>
</dbReference>
<evidence type="ECO:0008006" key="10">
    <source>
        <dbReference type="Google" id="ProtNLM"/>
    </source>
</evidence>
<dbReference type="Gene3D" id="3.40.390.30">
    <property type="entry name" value="Metalloproteases ('zincins'), catalytic domain"/>
    <property type="match status" value="1"/>
</dbReference>
<dbReference type="Proteomes" id="UP000008141">
    <property type="component" value="Unassembled WGS sequence"/>
</dbReference>
<dbReference type="NCBIfam" id="TIGR00043">
    <property type="entry name" value="rRNA maturation RNase YbeY"/>
    <property type="match status" value="1"/>
</dbReference>
<comment type="cofactor">
    <cofactor evidence="1">
        <name>Zn(2+)</name>
        <dbReference type="ChEBI" id="CHEBI:29105"/>
    </cofactor>
</comment>
<evidence type="ECO:0000256" key="1">
    <source>
        <dbReference type="ARBA" id="ARBA00001947"/>
    </source>
</evidence>
<evidence type="ECO:0000313" key="8">
    <source>
        <dbReference type="EMBL" id="EFN59074.1"/>
    </source>
</evidence>
<evidence type="ECO:0000256" key="4">
    <source>
        <dbReference type="ARBA" id="ARBA00022723"/>
    </source>
</evidence>
<dbReference type="RefSeq" id="XP_005851176.1">
    <property type="nucleotide sequence ID" value="XM_005851114.1"/>
</dbReference>
<keyword evidence="9" id="KW-1185">Reference proteome</keyword>
<evidence type="ECO:0000256" key="5">
    <source>
        <dbReference type="ARBA" id="ARBA00022759"/>
    </source>
</evidence>
<dbReference type="InterPro" id="IPR023091">
    <property type="entry name" value="MetalPrtase_cat_dom_sf_prd"/>
</dbReference>
<evidence type="ECO:0000256" key="6">
    <source>
        <dbReference type="ARBA" id="ARBA00022801"/>
    </source>
</evidence>
<dbReference type="SUPFAM" id="SSF55486">
    <property type="entry name" value="Metalloproteases ('zincins'), catalytic domain"/>
    <property type="match status" value="1"/>
</dbReference>
<dbReference type="GeneID" id="17358466"/>
<reference evidence="8 9" key="1">
    <citation type="journal article" date="2010" name="Plant Cell">
        <title>The Chlorella variabilis NC64A genome reveals adaptation to photosymbiosis, coevolution with viruses, and cryptic sex.</title>
        <authorList>
            <person name="Blanc G."/>
            <person name="Duncan G."/>
            <person name="Agarkova I."/>
            <person name="Borodovsky M."/>
            <person name="Gurnon J."/>
            <person name="Kuo A."/>
            <person name="Lindquist E."/>
            <person name="Lucas S."/>
            <person name="Pangilinan J."/>
            <person name="Polle J."/>
            <person name="Salamov A."/>
            <person name="Terry A."/>
            <person name="Yamada T."/>
            <person name="Dunigan D.D."/>
            <person name="Grigoriev I.V."/>
            <person name="Claverie J.M."/>
            <person name="Van Etten J.L."/>
        </authorList>
    </citation>
    <scope>NUCLEOTIDE SEQUENCE [LARGE SCALE GENOMIC DNA]</scope>
    <source>
        <strain evidence="8 9">NC64A</strain>
    </source>
</reference>
<keyword evidence="5" id="KW-0255">Endonuclease</keyword>
<feature type="non-terminal residue" evidence="8">
    <location>
        <position position="1"/>
    </location>
</feature>
<dbReference type="GO" id="GO:0004222">
    <property type="term" value="F:metalloendopeptidase activity"/>
    <property type="evidence" value="ECO:0007669"/>
    <property type="project" value="InterPro"/>
</dbReference>
<dbReference type="EMBL" id="GL433836">
    <property type="protein sequence ID" value="EFN59074.1"/>
    <property type="molecule type" value="Genomic_DNA"/>
</dbReference>
<dbReference type="Pfam" id="PF02130">
    <property type="entry name" value="YbeY"/>
    <property type="match status" value="1"/>
</dbReference>
<gene>
    <name evidence="8" type="ORF">CHLNCDRAFT_13914</name>
</gene>
<dbReference type="InterPro" id="IPR002036">
    <property type="entry name" value="YbeY"/>
</dbReference>
<dbReference type="STRING" id="554065.E1Z4K3"/>
<accession>E1Z4K3</accession>
<sequence>CPLISLAAAPLELSLVLCDDAHMRGLNAEWRGVDAPTDVLSFELEDDDDEDAEGGAPELPINVLGDVVISLDTAARQAAERGQSLLDESRVLLVHGVLHLLGYDHEESE</sequence>
<keyword evidence="6" id="KW-0378">Hydrolase</keyword>
<evidence type="ECO:0000256" key="7">
    <source>
        <dbReference type="ARBA" id="ARBA00022833"/>
    </source>
</evidence>
<comment type="similarity">
    <text evidence="2">Belongs to the endoribonuclease YbeY family.</text>
</comment>
<dbReference type="KEGG" id="cvr:CHLNCDRAFT_13914"/>
<protein>
    <recommendedName>
        <fullName evidence="10">rRNA maturation RNase YbeY</fullName>
    </recommendedName>
</protein>
<dbReference type="PANTHER" id="PTHR46986">
    <property type="entry name" value="ENDORIBONUCLEASE YBEY, CHLOROPLASTIC"/>
    <property type="match status" value="1"/>
</dbReference>
<keyword evidence="3" id="KW-0540">Nuclease</keyword>
<evidence type="ECO:0000313" key="9">
    <source>
        <dbReference type="Proteomes" id="UP000008141"/>
    </source>
</evidence>
<dbReference type="AlphaFoldDB" id="E1Z4K3"/>
<dbReference type="PROSITE" id="PS01306">
    <property type="entry name" value="UPF0054"/>
    <property type="match status" value="1"/>
</dbReference>